<gene>
    <name evidence="1" type="ORF">GMARGA_LOCUS42501</name>
</gene>
<evidence type="ECO:0000313" key="2">
    <source>
        <dbReference type="Proteomes" id="UP000789901"/>
    </source>
</evidence>
<dbReference type="Proteomes" id="UP000789901">
    <property type="component" value="Unassembled WGS sequence"/>
</dbReference>
<reference evidence="1 2" key="1">
    <citation type="submission" date="2021-06" db="EMBL/GenBank/DDBJ databases">
        <authorList>
            <person name="Kallberg Y."/>
            <person name="Tangrot J."/>
            <person name="Rosling A."/>
        </authorList>
    </citation>
    <scope>NUCLEOTIDE SEQUENCE [LARGE SCALE GENOMIC DNA]</scope>
    <source>
        <strain evidence="1 2">120-4 pot B 10/14</strain>
    </source>
</reference>
<evidence type="ECO:0000313" key="1">
    <source>
        <dbReference type="EMBL" id="CAG8853680.1"/>
    </source>
</evidence>
<comment type="caution">
    <text evidence="1">The sequence shown here is derived from an EMBL/GenBank/DDBJ whole genome shotgun (WGS) entry which is preliminary data.</text>
</comment>
<feature type="non-terminal residue" evidence="1">
    <location>
        <position position="1"/>
    </location>
</feature>
<accession>A0ABN7XGF2</accession>
<name>A0ABN7XGF2_GIGMA</name>
<organism evidence="1 2">
    <name type="scientific">Gigaspora margarita</name>
    <dbReference type="NCBI Taxonomy" id="4874"/>
    <lineage>
        <taxon>Eukaryota</taxon>
        <taxon>Fungi</taxon>
        <taxon>Fungi incertae sedis</taxon>
        <taxon>Mucoromycota</taxon>
        <taxon>Glomeromycotina</taxon>
        <taxon>Glomeromycetes</taxon>
        <taxon>Diversisporales</taxon>
        <taxon>Gigasporaceae</taxon>
        <taxon>Gigaspora</taxon>
    </lineage>
</organism>
<feature type="non-terminal residue" evidence="1">
    <location>
        <position position="91"/>
    </location>
</feature>
<keyword evidence="2" id="KW-1185">Reference proteome</keyword>
<protein>
    <submittedName>
        <fullName evidence="1">3690_t:CDS:1</fullName>
    </submittedName>
</protein>
<proteinExistence type="predicted"/>
<dbReference type="EMBL" id="CAJVQB010127662">
    <property type="protein sequence ID" value="CAG8853680.1"/>
    <property type="molecule type" value="Genomic_DNA"/>
</dbReference>
<sequence>EEEVLVSELDFEQKEKDKNEKNKEVLIITECGVQDYERIIANIKQTEVHSKMKVDININNKTKAVDKTINEFDKIENISSSIWALALKSLQ</sequence>